<feature type="transmembrane region" description="Helical" evidence="2">
    <location>
        <begin position="125"/>
        <end position="146"/>
    </location>
</feature>
<gene>
    <name evidence="3" type="ORF">CIT31_19940</name>
</gene>
<name>A0A271KD99_9HYPH</name>
<keyword evidence="4" id="KW-1185">Reference proteome</keyword>
<comment type="caution">
    <text evidence="3">The sequence shown here is derived from an EMBL/GenBank/DDBJ whole genome shotgun (WGS) entry which is preliminary data.</text>
</comment>
<dbReference type="PANTHER" id="PTHR34980:SF2">
    <property type="entry name" value="INNER MEMBRANE PROTEIN YHAH-RELATED"/>
    <property type="match status" value="1"/>
</dbReference>
<dbReference type="Pfam" id="PF05656">
    <property type="entry name" value="DUF805"/>
    <property type="match status" value="1"/>
</dbReference>
<dbReference type="InterPro" id="IPR012340">
    <property type="entry name" value="NA-bd_OB-fold"/>
</dbReference>
<feature type="region of interest" description="Disordered" evidence="1">
    <location>
        <begin position="68"/>
        <end position="91"/>
    </location>
</feature>
<dbReference type="Proteomes" id="UP000215931">
    <property type="component" value="Unassembled WGS sequence"/>
</dbReference>
<accession>A0A271KD99</accession>
<evidence type="ECO:0000256" key="2">
    <source>
        <dbReference type="SAM" id="Phobius"/>
    </source>
</evidence>
<dbReference type="PANTHER" id="PTHR34980">
    <property type="entry name" value="INNER MEMBRANE PROTEIN-RELATED-RELATED"/>
    <property type="match status" value="1"/>
</dbReference>
<dbReference type="OrthoDB" id="9812349at2"/>
<organism evidence="3 4">
    <name type="scientific">Mesorhizobium wenxiniae</name>
    <dbReference type="NCBI Taxonomy" id="2014805"/>
    <lineage>
        <taxon>Bacteria</taxon>
        <taxon>Pseudomonadati</taxon>
        <taxon>Pseudomonadota</taxon>
        <taxon>Alphaproteobacteria</taxon>
        <taxon>Hyphomicrobiales</taxon>
        <taxon>Phyllobacteriaceae</taxon>
        <taxon>Mesorhizobium</taxon>
    </lineage>
</organism>
<keyword evidence="2" id="KW-0812">Transmembrane</keyword>
<protein>
    <submittedName>
        <fullName evidence="3">DUF805 domain-containing protein</fullName>
    </submittedName>
</protein>
<dbReference type="GO" id="GO:0005886">
    <property type="term" value="C:plasma membrane"/>
    <property type="evidence" value="ECO:0007669"/>
    <property type="project" value="TreeGrafter"/>
</dbReference>
<reference evidence="3 4" key="1">
    <citation type="submission" date="2017-08" db="EMBL/GenBank/DDBJ databases">
        <title>Mesorhizobium wenxinae sp. nov., a novel rhizobial species isolated from root nodules of chickpea (Cicer arietinum L.).</title>
        <authorList>
            <person name="Zhang J."/>
        </authorList>
    </citation>
    <scope>NUCLEOTIDE SEQUENCE [LARGE SCALE GENOMIC DNA]</scope>
    <source>
        <strain evidence="4">WYCCWR 10019</strain>
    </source>
</reference>
<feature type="transmembrane region" description="Helical" evidence="2">
    <location>
        <begin position="158"/>
        <end position="180"/>
    </location>
</feature>
<dbReference type="InterPro" id="IPR008523">
    <property type="entry name" value="DUF805"/>
</dbReference>
<proteinExistence type="predicted"/>
<dbReference type="RefSeq" id="WP_095520046.1">
    <property type="nucleotide sequence ID" value="NZ_NPKH01000024.1"/>
</dbReference>
<dbReference type="EMBL" id="NPKH01000024">
    <property type="protein sequence ID" value="PAP93731.1"/>
    <property type="molecule type" value="Genomic_DNA"/>
</dbReference>
<dbReference type="Gene3D" id="2.40.50.140">
    <property type="entry name" value="Nucleic acid-binding proteins"/>
    <property type="match status" value="1"/>
</dbReference>
<feature type="transmembrane region" description="Helical" evidence="2">
    <location>
        <begin position="192"/>
        <end position="214"/>
    </location>
</feature>
<evidence type="ECO:0000313" key="4">
    <source>
        <dbReference type="Proteomes" id="UP000215931"/>
    </source>
</evidence>
<keyword evidence="2" id="KW-0472">Membrane</keyword>
<feature type="compositionally biased region" description="Low complexity" evidence="1">
    <location>
        <begin position="68"/>
        <end position="85"/>
    </location>
</feature>
<sequence>MRGEVLHYDEDQGFGFITGADGNRYTFAREDLRREASMARGTAIEFQPAGGRARDVFSIRAQTASPPAAATAAPAQTANAPGAPQHFGRSAGNGPAAATGLWGYFWRGLTENYFNFAGRARRKEYWGFCLFWTVALIVVVGAGLLIDDTMGNLDGSELPVVTVGLCGIFLLATALPWIGLNVRRLHDIGLTGWLFLVVFIPTIGWLIILVFALIPTQARENQWGPVPTGVGI</sequence>
<evidence type="ECO:0000256" key="1">
    <source>
        <dbReference type="SAM" id="MobiDB-lite"/>
    </source>
</evidence>
<dbReference type="AlphaFoldDB" id="A0A271KD99"/>
<evidence type="ECO:0000313" key="3">
    <source>
        <dbReference type="EMBL" id="PAP93731.1"/>
    </source>
</evidence>
<keyword evidence="2" id="KW-1133">Transmembrane helix</keyword>